<dbReference type="PROSITE" id="PS50894">
    <property type="entry name" value="HPT"/>
    <property type="match status" value="1"/>
</dbReference>
<dbReference type="InterPro" id="IPR036641">
    <property type="entry name" value="HPT_dom_sf"/>
</dbReference>
<evidence type="ECO:0000256" key="3">
    <source>
        <dbReference type="SAM" id="MobiDB-lite"/>
    </source>
</evidence>
<dbReference type="Proteomes" id="UP001321445">
    <property type="component" value="Chromosome"/>
</dbReference>
<dbReference type="Pfam" id="PF01627">
    <property type="entry name" value="Hpt"/>
    <property type="match status" value="1"/>
</dbReference>
<feature type="transmembrane region" description="Helical" evidence="4">
    <location>
        <begin position="6"/>
        <end position="25"/>
    </location>
</feature>
<accession>A0ABN6WZI8</accession>
<reference evidence="6 7" key="1">
    <citation type="submission" date="2023-03" db="EMBL/GenBank/DDBJ databases">
        <title>Description of Hydrogenimonas sp. ISO32.</title>
        <authorList>
            <person name="Mino S."/>
            <person name="Fukazawa S."/>
            <person name="Sawabe T."/>
        </authorList>
    </citation>
    <scope>NUCLEOTIDE SEQUENCE [LARGE SCALE GENOMIC DNA]</scope>
    <source>
        <strain evidence="6 7">ISO32</strain>
    </source>
</reference>
<feature type="modified residue" description="Phosphohistidine" evidence="1">
    <location>
        <position position="199"/>
    </location>
</feature>
<protein>
    <recommendedName>
        <fullName evidence="5">HPt domain-containing protein</fullName>
    </recommendedName>
</protein>
<dbReference type="Gene3D" id="1.20.120.160">
    <property type="entry name" value="HPT domain"/>
    <property type="match status" value="1"/>
</dbReference>
<proteinExistence type="predicted"/>
<name>A0ABN6WZI8_9BACT</name>
<feature type="coiled-coil region" evidence="2">
    <location>
        <begin position="168"/>
        <end position="195"/>
    </location>
</feature>
<sequence>MLDIIMFGAIALMLMIVIGLLVVILKEHRHGDKSFDLYLKQSQRELREDEEKRVAEPKNFPTEKMPQEIERSETARQESRERRGPRRIEPLVQTDKSEETPSGNRDVSSATTSPVIKLAEPCEIEENVSSEMERKLIEEIEKRGYGSFSHARLVEGMGLSPEEADEFVIELIHQLEDAVNQIEESMKENAFEEIEHITHGVKGAALNIGNGGVAELLVDFNTYMKSGRDPQIVRAYLNRLKQAISDLKVEYSQVA</sequence>
<feature type="region of interest" description="Disordered" evidence="3">
    <location>
        <begin position="46"/>
        <end position="112"/>
    </location>
</feature>
<feature type="compositionally biased region" description="Polar residues" evidence="3">
    <location>
        <begin position="100"/>
        <end position="112"/>
    </location>
</feature>
<dbReference type="SUPFAM" id="SSF47226">
    <property type="entry name" value="Histidine-containing phosphotransfer domain, HPT domain"/>
    <property type="match status" value="1"/>
</dbReference>
<dbReference type="RefSeq" id="WP_286336801.1">
    <property type="nucleotide sequence ID" value="NZ_AP027370.1"/>
</dbReference>
<feature type="domain" description="HPt" evidence="5">
    <location>
        <begin position="160"/>
        <end position="254"/>
    </location>
</feature>
<dbReference type="InterPro" id="IPR008207">
    <property type="entry name" value="Sig_transdc_His_kin_Hpt_dom"/>
</dbReference>
<keyword evidence="4" id="KW-0472">Membrane</keyword>
<keyword evidence="7" id="KW-1185">Reference proteome</keyword>
<keyword evidence="4" id="KW-0812">Transmembrane</keyword>
<feature type="compositionally biased region" description="Basic and acidic residues" evidence="3">
    <location>
        <begin position="65"/>
        <end position="99"/>
    </location>
</feature>
<evidence type="ECO:0000256" key="2">
    <source>
        <dbReference type="SAM" id="Coils"/>
    </source>
</evidence>
<keyword evidence="2" id="KW-0175">Coiled coil</keyword>
<organism evidence="6 7">
    <name type="scientific">Hydrogenimonas cancrithermarum</name>
    <dbReference type="NCBI Taxonomy" id="2993563"/>
    <lineage>
        <taxon>Bacteria</taxon>
        <taxon>Pseudomonadati</taxon>
        <taxon>Campylobacterota</taxon>
        <taxon>Epsilonproteobacteria</taxon>
        <taxon>Campylobacterales</taxon>
        <taxon>Hydrogenimonadaceae</taxon>
        <taxon>Hydrogenimonas</taxon>
    </lineage>
</organism>
<evidence type="ECO:0000259" key="5">
    <source>
        <dbReference type="PROSITE" id="PS50894"/>
    </source>
</evidence>
<feature type="compositionally biased region" description="Basic and acidic residues" evidence="3">
    <location>
        <begin position="46"/>
        <end position="56"/>
    </location>
</feature>
<keyword evidence="1" id="KW-0597">Phosphoprotein</keyword>
<dbReference type="EMBL" id="AP027370">
    <property type="protein sequence ID" value="BDY13859.1"/>
    <property type="molecule type" value="Genomic_DNA"/>
</dbReference>
<keyword evidence="4" id="KW-1133">Transmembrane helix</keyword>
<gene>
    <name evidence="6" type="ORF">HCR_21710</name>
</gene>
<evidence type="ECO:0000256" key="1">
    <source>
        <dbReference type="PROSITE-ProRule" id="PRU00110"/>
    </source>
</evidence>
<evidence type="ECO:0000256" key="4">
    <source>
        <dbReference type="SAM" id="Phobius"/>
    </source>
</evidence>
<evidence type="ECO:0000313" key="6">
    <source>
        <dbReference type="EMBL" id="BDY13859.1"/>
    </source>
</evidence>
<evidence type="ECO:0000313" key="7">
    <source>
        <dbReference type="Proteomes" id="UP001321445"/>
    </source>
</evidence>